<dbReference type="PANTHER" id="PTHR42791:SF1">
    <property type="entry name" value="N-ACETYLTRANSFERASE DOMAIN-CONTAINING PROTEIN"/>
    <property type="match status" value="1"/>
</dbReference>
<keyword evidence="3" id="KW-1185">Reference proteome</keyword>
<proteinExistence type="predicted"/>
<dbReference type="RefSeq" id="WP_254419681.1">
    <property type="nucleotide sequence ID" value="NZ_BAAAJB010000017.1"/>
</dbReference>
<organism evidence="2 3">
    <name type="scientific">Nocardiopsis exhalans</name>
    <dbReference type="NCBI Taxonomy" id="163604"/>
    <lineage>
        <taxon>Bacteria</taxon>
        <taxon>Bacillati</taxon>
        <taxon>Actinomycetota</taxon>
        <taxon>Actinomycetes</taxon>
        <taxon>Streptosporangiales</taxon>
        <taxon>Nocardiopsidaceae</taxon>
        <taxon>Nocardiopsis</taxon>
    </lineage>
</organism>
<dbReference type="InterPro" id="IPR016181">
    <property type="entry name" value="Acyl_CoA_acyltransferase"/>
</dbReference>
<dbReference type="Pfam" id="PF00583">
    <property type="entry name" value="Acetyltransf_1"/>
    <property type="match status" value="1"/>
</dbReference>
<accession>A0ABY5D8H9</accession>
<evidence type="ECO:0000259" key="1">
    <source>
        <dbReference type="Pfam" id="PF00583"/>
    </source>
</evidence>
<gene>
    <name evidence="2" type="ORF">NE857_03035</name>
</gene>
<dbReference type="EMBL" id="CP099837">
    <property type="protein sequence ID" value="USY20644.1"/>
    <property type="molecule type" value="Genomic_DNA"/>
</dbReference>
<dbReference type="Proteomes" id="UP001055940">
    <property type="component" value="Chromosome"/>
</dbReference>
<sequence>MEILRLRKGQEGRAVAVLAEAMYDDPVLRWLFPDPEGRTRAMPYAMGYAVAQAMASDGVLMDGSERSASAWAVRGDGAAPDEAPDEEGPDALAPHAERLSLLGGLIAERQPTGPHLYLSVIGVLSGARGRGIGGAMLDHRLADTGLPAYLEASSDRSRELYLRHGFAPHGAPLRIPGGPTLHPMLRPAP</sequence>
<dbReference type="SUPFAM" id="SSF55729">
    <property type="entry name" value="Acyl-CoA N-acyltransferases (Nat)"/>
    <property type="match status" value="1"/>
</dbReference>
<name>A0ABY5D8H9_9ACTN</name>
<dbReference type="PANTHER" id="PTHR42791">
    <property type="entry name" value="GNAT FAMILY ACETYLTRANSFERASE"/>
    <property type="match status" value="1"/>
</dbReference>
<feature type="domain" description="N-acetyltransferase" evidence="1">
    <location>
        <begin position="101"/>
        <end position="166"/>
    </location>
</feature>
<dbReference type="InterPro" id="IPR000182">
    <property type="entry name" value="GNAT_dom"/>
</dbReference>
<dbReference type="InterPro" id="IPR052523">
    <property type="entry name" value="Trichothecene_AcTrans"/>
</dbReference>
<evidence type="ECO:0000313" key="2">
    <source>
        <dbReference type="EMBL" id="USY20644.1"/>
    </source>
</evidence>
<dbReference type="Gene3D" id="3.40.630.30">
    <property type="match status" value="1"/>
</dbReference>
<reference evidence="2" key="1">
    <citation type="submission" date="2022-06" db="EMBL/GenBank/DDBJ databases">
        <authorList>
            <person name="Ping M."/>
        </authorList>
    </citation>
    <scope>NUCLEOTIDE SEQUENCE</scope>
    <source>
        <strain evidence="2">JCM11759T</strain>
    </source>
</reference>
<evidence type="ECO:0000313" key="3">
    <source>
        <dbReference type="Proteomes" id="UP001055940"/>
    </source>
</evidence>
<protein>
    <submittedName>
        <fullName evidence="2">GNAT family N-acetyltransferase</fullName>
    </submittedName>
</protein>